<sequence>MKYFAVYSPMKNEEKNKSFRPAHLEYLAVKEREGKVFAKGPFVDGSGGLVIYIADTKDEVEEIVKKDPYVTSGARGYEIHEWGMSTVATMPN</sequence>
<dbReference type="OrthoDB" id="162319at2"/>
<comment type="caution">
    <text evidence="3">The sequence shown here is derived from an EMBL/GenBank/DDBJ whole genome shotgun (WGS) entry which is preliminary data.</text>
</comment>
<dbReference type="RefSeq" id="WP_121203289.1">
    <property type="nucleotide sequence ID" value="NZ_RBZP01000002.1"/>
</dbReference>
<comment type="similarity">
    <text evidence="1">Belongs to the YciI family.</text>
</comment>
<feature type="domain" description="YCII-related" evidence="2">
    <location>
        <begin position="1"/>
        <end position="82"/>
    </location>
</feature>
<name>A0A495A759_9BACI</name>
<keyword evidence="4" id="KW-1185">Reference proteome</keyword>
<reference evidence="3 4" key="1">
    <citation type="journal article" date="2016" name="Int. J. Syst. Evol. Microbiol.">
        <title>Oceanobacillus halophilus sp. nov., a novel moderately halophilic bacterium from a hypersaline lake.</title>
        <authorList>
            <person name="Amoozegar M.A."/>
            <person name="Bagheri M."/>
            <person name="Makhdoumi A."/>
            <person name="Nikou M.M."/>
            <person name="Fazeli S.A.S."/>
            <person name="Schumann P."/>
            <person name="Sproer C."/>
            <person name="Sanchez-Porro C."/>
            <person name="Ventosa A."/>
        </authorList>
    </citation>
    <scope>NUCLEOTIDE SEQUENCE [LARGE SCALE GENOMIC DNA]</scope>
    <source>
        <strain evidence="3 4">DSM 23996</strain>
    </source>
</reference>
<dbReference type="Pfam" id="PF03795">
    <property type="entry name" value="YCII"/>
    <property type="match status" value="1"/>
</dbReference>
<proteinExistence type="inferred from homology"/>
<dbReference type="Proteomes" id="UP000269301">
    <property type="component" value="Unassembled WGS sequence"/>
</dbReference>
<gene>
    <name evidence="3" type="ORF">D8M06_05160</name>
</gene>
<dbReference type="AlphaFoldDB" id="A0A495A759"/>
<accession>A0A495A759</accession>
<evidence type="ECO:0000259" key="2">
    <source>
        <dbReference type="Pfam" id="PF03795"/>
    </source>
</evidence>
<dbReference type="EMBL" id="RBZP01000002">
    <property type="protein sequence ID" value="RKQ35657.1"/>
    <property type="molecule type" value="Genomic_DNA"/>
</dbReference>
<evidence type="ECO:0000313" key="4">
    <source>
        <dbReference type="Proteomes" id="UP000269301"/>
    </source>
</evidence>
<evidence type="ECO:0000313" key="3">
    <source>
        <dbReference type="EMBL" id="RKQ35657.1"/>
    </source>
</evidence>
<dbReference type="InterPro" id="IPR011008">
    <property type="entry name" value="Dimeric_a/b-barrel"/>
</dbReference>
<dbReference type="InterPro" id="IPR005545">
    <property type="entry name" value="YCII"/>
</dbReference>
<evidence type="ECO:0000256" key="1">
    <source>
        <dbReference type="ARBA" id="ARBA00007689"/>
    </source>
</evidence>
<protein>
    <recommendedName>
        <fullName evidence="2">YCII-related domain-containing protein</fullName>
    </recommendedName>
</protein>
<dbReference type="Gene3D" id="3.30.70.1060">
    <property type="entry name" value="Dimeric alpha+beta barrel"/>
    <property type="match status" value="1"/>
</dbReference>
<dbReference type="PANTHER" id="PTHR37828">
    <property type="entry name" value="GSR2449 PROTEIN"/>
    <property type="match status" value="1"/>
</dbReference>
<dbReference type="PANTHER" id="PTHR37828:SF1">
    <property type="entry name" value="YCII-RELATED DOMAIN-CONTAINING PROTEIN"/>
    <property type="match status" value="1"/>
</dbReference>
<dbReference type="SUPFAM" id="SSF54909">
    <property type="entry name" value="Dimeric alpha+beta barrel"/>
    <property type="match status" value="1"/>
</dbReference>
<organism evidence="3 4">
    <name type="scientific">Oceanobacillus halophilus</name>
    <dbReference type="NCBI Taxonomy" id="930130"/>
    <lineage>
        <taxon>Bacteria</taxon>
        <taxon>Bacillati</taxon>
        <taxon>Bacillota</taxon>
        <taxon>Bacilli</taxon>
        <taxon>Bacillales</taxon>
        <taxon>Bacillaceae</taxon>
        <taxon>Oceanobacillus</taxon>
    </lineage>
</organism>